<dbReference type="InterPro" id="IPR001266">
    <property type="entry name" value="Ribosomal_eS19"/>
</dbReference>
<dbReference type="PANTHER" id="PTHR11710:SF0">
    <property type="entry name" value="40S RIBOSOMAL PROTEIN S19"/>
    <property type="match status" value="1"/>
</dbReference>
<dbReference type="GO" id="GO:0003735">
    <property type="term" value="F:structural constituent of ribosome"/>
    <property type="evidence" value="ECO:0007669"/>
    <property type="project" value="InterPro"/>
</dbReference>
<dbReference type="GO" id="GO:0002181">
    <property type="term" value="P:cytoplasmic translation"/>
    <property type="evidence" value="ECO:0007669"/>
    <property type="project" value="UniProtKB-ARBA"/>
</dbReference>
<dbReference type="Gene3D" id="1.10.10.10">
    <property type="entry name" value="Winged helix-like DNA-binding domain superfamily/Winged helix DNA-binding domain"/>
    <property type="match status" value="1"/>
</dbReference>
<keyword evidence="2" id="KW-0689">Ribosomal protein</keyword>
<evidence type="ECO:0000256" key="1">
    <source>
        <dbReference type="ARBA" id="ARBA00010014"/>
    </source>
</evidence>
<feature type="chain" id="PRO_5008406228" description="40S ribosomal protein S19a" evidence="4">
    <location>
        <begin position="27"/>
        <end position="188"/>
    </location>
</feature>
<keyword evidence="3" id="KW-0687">Ribonucleoprotein</keyword>
<proteinExistence type="inferred from homology"/>
<evidence type="ECO:0000313" key="6">
    <source>
        <dbReference type="Proteomes" id="UP000092461"/>
    </source>
</evidence>
<dbReference type="PROSITE" id="PS00628">
    <property type="entry name" value="RIBOSOMAL_S19E"/>
    <property type="match status" value="1"/>
</dbReference>
<dbReference type="FunFam" id="1.10.10.10:FF:000118">
    <property type="entry name" value="40S ribosomal protein S19"/>
    <property type="match status" value="1"/>
</dbReference>
<keyword evidence="4" id="KW-0732">Signal</keyword>
<dbReference type="VEuPathDB" id="VectorBase:LLONM1_011913"/>
<name>A0A1B0CX28_LUTLO</name>
<evidence type="ECO:0008006" key="7">
    <source>
        <dbReference type="Google" id="ProtNLM"/>
    </source>
</evidence>
<dbReference type="Pfam" id="PF01090">
    <property type="entry name" value="Ribosomal_S19e"/>
    <property type="match status" value="1"/>
</dbReference>
<comment type="similarity">
    <text evidence="1">Belongs to the eukaryotic ribosomal protein eS19 family.</text>
</comment>
<evidence type="ECO:0000256" key="4">
    <source>
        <dbReference type="SAM" id="SignalP"/>
    </source>
</evidence>
<dbReference type="GO" id="GO:0000028">
    <property type="term" value="P:ribosomal small subunit assembly"/>
    <property type="evidence" value="ECO:0007669"/>
    <property type="project" value="TreeGrafter"/>
</dbReference>
<evidence type="ECO:0000256" key="3">
    <source>
        <dbReference type="ARBA" id="ARBA00023274"/>
    </source>
</evidence>
<protein>
    <recommendedName>
        <fullName evidence="7">40S ribosomal protein S19a</fullName>
    </recommendedName>
</protein>
<dbReference type="InterPro" id="IPR036388">
    <property type="entry name" value="WH-like_DNA-bd_sf"/>
</dbReference>
<evidence type="ECO:0000313" key="5">
    <source>
        <dbReference type="EnsemblMetazoa" id="LLOJ009564-PA"/>
    </source>
</evidence>
<organism evidence="5 6">
    <name type="scientific">Lutzomyia longipalpis</name>
    <name type="common">Sand fly</name>
    <dbReference type="NCBI Taxonomy" id="7200"/>
    <lineage>
        <taxon>Eukaryota</taxon>
        <taxon>Metazoa</taxon>
        <taxon>Ecdysozoa</taxon>
        <taxon>Arthropoda</taxon>
        <taxon>Hexapoda</taxon>
        <taxon>Insecta</taxon>
        <taxon>Pterygota</taxon>
        <taxon>Neoptera</taxon>
        <taxon>Endopterygota</taxon>
        <taxon>Diptera</taxon>
        <taxon>Nematocera</taxon>
        <taxon>Psychodoidea</taxon>
        <taxon>Psychodidae</taxon>
        <taxon>Lutzomyia</taxon>
        <taxon>Lutzomyia</taxon>
    </lineage>
</organism>
<feature type="signal peptide" evidence="4">
    <location>
        <begin position="1"/>
        <end position="26"/>
    </location>
</feature>
<dbReference type="PANTHER" id="PTHR11710">
    <property type="entry name" value="40S RIBOSOMAL PROTEIN S19"/>
    <property type="match status" value="1"/>
</dbReference>
<dbReference type="SMART" id="SM01413">
    <property type="entry name" value="Ribosomal_S19e"/>
    <property type="match status" value="1"/>
</dbReference>
<sequence length="188" mass="20986">FDHFLSGQLPFLSLSISFLLTRLSLFSFQLNPKMPGVTVKDVDQHKIVRAVASFLKKSGKLKVPEKMDIVKTGKYKELAPSDPDWYYIRCASILRHMYLRHPAGVGSITRIFGGRKRNGVHPSHYCRAADGVARKALQSLEAMQLIEKHPDGGRKLTSKGQRDLDHIANKIVGKLRAAKKEAGPIIIS</sequence>
<dbReference type="SUPFAM" id="SSF46785">
    <property type="entry name" value="Winged helix' DNA-binding domain"/>
    <property type="match status" value="1"/>
</dbReference>
<dbReference type="EMBL" id="AJWK01033162">
    <property type="status" value="NOT_ANNOTATED_CDS"/>
    <property type="molecule type" value="Genomic_DNA"/>
</dbReference>
<dbReference type="GO" id="GO:0022627">
    <property type="term" value="C:cytosolic small ribosomal subunit"/>
    <property type="evidence" value="ECO:0007669"/>
    <property type="project" value="TreeGrafter"/>
</dbReference>
<dbReference type="VEuPathDB" id="VectorBase:LLOJ009564"/>
<dbReference type="InterPro" id="IPR018277">
    <property type="entry name" value="Ribosomal_eS19_CS"/>
</dbReference>
<dbReference type="GO" id="GO:0003723">
    <property type="term" value="F:RNA binding"/>
    <property type="evidence" value="ECO:0007669"/>
    <property type="project" value="TreeGrafter"/>
</dbReference>
<accession>A0A1B0CX28</accession>
<evidence type="ECO:0000256" key="2">
    <source>
        <dbReference type="ARBA" id="ARBA00022980"/>
    </source>
</evidence>
<dbReference type="AlphaFoldDB" id="A0A1B0CX28"/>
<dbReference type="InterPro" id="IPR036390">
    <property type="entry name" value="WH_DNA-bd_sf"/>
</dbReference>
<keyword evidence="6" id="KW-1185">Reference proteome</keyword>
<dbReference type="EnsemblMetazoa" id="LLOJ009564-RA">
    <property type="protein sequence ID" value="LLOJ009564-PA"/>
    <property type="gene ID" value="LLOJ009564"/>
</dbReference>
<reference evidence="5" key="1">
    <citation type="submission" date="2021-01" db="UniProtKB">
        <authorList>
            <consortium name="EnsemblMetazoa"/>
        </authorList>
    </citation>
    <scope>IDENTIFICATION</scope>
    <source>
        <strain evidence="5">Jacobina</strain>
    </source>
</reference>
<dbReference type="Proteomes" id="UP000092461">
    <property type="component" value="Unassembled WGS sequence"/>
</dbReference>